<name>A0A0A9YPP6_LYGHE</name>
<reference evidence="7" key="2">
    <citation type="submission" date="2014-07" db="EMBL/GenBank/DDBJ databases">
        <authorList>
            <person name="Hull J."/>
        </authorList>
    </citation>
    <scope>NUCLEOTIDE SEQUENCE</scope>
</reference>
<feature type="chain" id="PRO_5007353975" description="Carboxylic ester hydrolase" evidence="5">
    <location>
        <begin position="22"/>
        <end position="562"/>
    </location>
</feature>
<evidence type="ECO:0000313" key="9">
    <source>
        <dbReference type="EMBL" id="JAG33589.1"/>
    </source>
</evidence>
<dbReference type="InterPro" id="IPR019819">
    <property type="entry name" value="Carboxylesterase_B_CS"/>
</dbReference>
<dbReference type="PANTHER" id="PTHR43142:SF1">
    <property type="entry name" value="CARBOXYLIC ESTER HYDROLASE"/>
    <property type="match status" value="1"/>
</dbReference>
<evidence type="ECO:0000256" key="3">
    <source>
        <dbReference type="ARBA" id="ARBA00022801"/>
    </source>
</evidence>
<dbReference type="InterPro" id="IPR002018">
    <property type="entry name" value="CarbesteraseB"/>
</dbReference>
<evidence type="ECO:0000259" key="6">
    <source>
        <dbReference type="Pfam" id="PF00135"/>
    </source>
</evidence>
<dbReference type="InterPro" id="IPR019826">
    <property type="entry name" value="Carboxylesterase_B_AS"/>
</dbReference>
<comment type="similarity">
    <text evidence="1 5">Belongs to the type-B carboxylesterase/lipase family.</text>
</comment>
<dbReference type="PROSITE" id="PS00122">
    <property type="entry name" value="CARBOXYLESTERASE_B_1"/>
    <property type="match status" value="1"/>
</dbReference>
<dbReference type="Gene3D" id="3.40.50.1820">
    <property type="entry name" value="alpha/beta hydrolase"/>
    <property type="match status" value="1"/>
</dbReference>
<dbReference type="AlphaFoldDB" id="A0A0A9YPP6"/>
<dbReference type="GO" id="GO:0052689">
    <property type="term" value="F:carboxylic ester hydrolase activity"/>
    <property type="evidence" value="ECO:0007669"/>
    <property type="project" value="UniProtKB-KW"/>
</dbReference>
<dbReference type="ESTHER" id="lyghe-a0a0a9ypp6">
    <property type="family name" value="Carb_B_Arthropoda"/>
</dbReference>
<dbReference type="EMBL" id="GBHO01010018">
    <property type="protein sequence ID" value="JAG33586.1"/>
    <property type="molecule type" value="Transcribed_RNA"/>
</dbReference>
<sequence>VKMRPSSECLLLSLTLSAVVGHLQGPEVTLPLGKLRGIFQETINGREISSFLGVPYAQPPIGELRFKEPVPVKPWPETFNANTHPNICLQPSNTRNVGSEDCLYLNVYTPKVPEQGDDSKLDVIFNIHGGAFQFGYGHLHGPEYLLDEKDVVLITFNYRLGVLGFLSLQDDLLPGNYGLKDQLLALKWVNENIAAFGGDPNKITLIGCSAGSASVEFHLLSQKSKGLFQKAIALSGSVLNPWAIDEHPKSHAAQVARSLGCPVGNSRATVECLLQQPAELLTSKARIFVKFLGHNDMVVMPVVEKPSATAFLDKSPTEIIKSGQASDIPLLMTHTDDDALFLAAEIFTNSSAVSDLENNWERLLPLVMKYRAKDGFEGEVAQSVKDFYLGGRGISETPEGLTRLMTDRYLAVGIQESVKLHAEHYNSPVYSYIFTHTGGKRLSDKYNHSEVYKGGAVHADDFFYVFHSPDIIAKRTGDLAEEAMSKKLIELLMDFIQNDPVSGWKTVQSALPDLAYLEIAGPESSQINLKTKTDFSAEQFWKSLPLEENIDETDGVKMNDEL</sequence>
<evidence type="ECO:0000256" key="2">
    <source>
        <dbReference type="ARBA" id="ARBA00022487"/>
    </source>
</evidence>
<feature type="domain" description="Carboxylesterase type B" evidence="6">
    <location>
        <begin position="25"/>
        <end position="520"/>
    </location>
</feature>
<dbReference type="EC" id="3.1.1.-" evidence="5"/>
<keyword evidence="4" id="KW-0325">Glycoprotein</keyword>
<accession>A0A0A9YPP6</accession>
<dbReference type="Pfam" id="PF00135">
    <property type="entry name" value="COesterase"/>
    <property type="match status" value="1"/>
</dbReference>
<reference evidence="7" key="1">
    <citation type="journal article" date="2014" name="PLoS ONE">
        <title>Transcriptome-Based Identification of ABC Transporters in the Western Tarnished Plant Bug Lygus hesperus.</title>
        <authorList>
            <person name="Hull J.J."/>
            <person name="Chaney K."/>
            <person name="Geib S.M."/>
            <person name="Fabrick J.A."/>
            <person name="Brent C.S."/>
            <person name="Walsh D."/>
            <person name="Lavine L.C."/>
        </authorList>
    </citation>
    <scope>NUCLEOTIDE SEQUENCE</scope>
</reference>
<evidence type="ECO:0000256" key="1">
    <source>
        <dbReference type="ARBA" id="ARBA00005964"/>
    </source>
</evidence>
<proteinExistence type="inferred from homology"/>
<organism evidence="7">
    <name type="scientific">Lygus hesperus</name>
    <name type="common">Western plant bug</name>
    <dbReference type="NCBI Taxonomy" id="30085"/>
    <lineage>
        <taxon>Eukaryota</taxon>
        <taxon>Metazoa</taxon>
        <taxon>Ecdysozoa</taxon>
        <taxon>Arthropoda</taxon>
        <taxon>Hexapoda</taxon>
        <taxon>Insecta</taxon>
        <taxon>Pterygota</taxon>
        <taxon>Neoptera</taxon>
        <taxon>Paraneoptera</taxon>
        <taxon>Hemiptera</taxon>
        <taxon>Heteroptera</taxon>
        <taxon>Panheteroptera</taxon>
        <taxon>Cimicomorpha</taxon>
        <taxon>Miridae</taxon>
        <taxon>Mirini</taxon>
        <taxon>Lygus</taxon>
    </lineage>
</organism>
<protein>
    <recommendedName>
        <fullName evidence="5">Carboxylic ester hydrolase</fullName>
        <ecNumber evidence="5">3.1.1.-</ecNumber>
    </recommendedName>
</protein>
<keyword evidence="3 5" id="KW-0378">Hydrolase</keyword>
<dbReference type="SUPFAM" id="SSF53474">
    <property type="entry name" value="alpha/beta-Hydrolases"/>
    <property type="match status" value="1"/>
</dbReference>
<evidence type="ECO:0000256" key="4">
    <source>
        <dbReference type="ARBA" id="ARBA00023180"/>
    </source>
</evidence>
<evidence type="ECO:0000256" key="5">
    <source>
        <dbReference type="RuleBase" id="RU361235"/>
    </source>
</evidence>
<keyword evidence="2" id="KW-0719">Serine esterase</keyword>
<evidence type="ECO:0000313" key="7">
    <source>
        <dbReference type="EMBL" id="JAG33586.1"/>
    </source>
</evidence>
<keyword evidence="5" id="KW-0732">Signal</keyword>
<dbReference type="PROSITE" id="PS00941">
    <property type="entry name" value="CARBOXYLESTERASE_B_2"/>
    <property type="match status" value="1"/>
</dbReference>
<dbReference type="InterPro" id="IPR029058">
    <property type="entry name" value="AB_hydrolase_fold"/>
</dbReference>
<dbReference type="EMBL" id="GBHO01010015">
    <property type="protein sequence ID" value="JAG33589.1"/>
    <property type="molecule type" value="Transcribed_RNA"/>
</dbReference>
<feature type="signal peptide" evidence="5">
    <location>
        <begin position="1"/>
        <end position="21"/>
    </location>
</feature>
<dbReference type="EMBL" id="GBHO01010017">
    <property type="protein sequence ID" value="JAG33587.1"/>
    <property type="molecule type" value="Transcribed_RNA"/>
</dbReference>
<feature type="non-terminal residue" evidence="7">
    <location>
        <position position="1"/>
    </location>
</feature>
<dbReference type="PANTHER" id="PTHR43142">
    <property type="entry name" value="CARBOXYLIC ESTER HYDROLASE"/>
    <property type="match status" value="1"/>
</dbReference>
<evidence type="ECO:0000313" key="8">
    <source>
        <dbReference type="EMBL" id="JAG33587.1"/>
    </source>
</evidence>
<gene>
    <name evidence="7" type="primary">EST6_40</name>
    <name evidence="8" type="synonym">EST6_38</name>
    <name evidence="9" type="synonym">EST6_39</name>
    <name evidence="9" type="ORF">CM83_65423</name>
    <name evidence="7" type="ORF">CM83_65426</name>
    <name evidence="8" type="ORF">CM83_65429</name>
</gene>